<protein>
    <recommendedName>
        <fullName evidence="3">DUF1887 family protein</fullName>
    </recommendedName>
</protein>
<dbReference type="SUPFAM" id="SSF52980">
    <property type="entry name" value="Restriction endonuclease-like"/>
    <property type="match status" value="1"/>
</dbReference>
<evidence type="ECO:0000256" key="1">
    <source>
        <dbReference type="ARBA" id="ARBA00022801"/>
    </source>
</evidence>
<dbReference type="InterPro" id="IPR011856">
    <property type="entry name" value="tRNA_endonuc-like_dom_sf"/>
</dbReference>
<name>A0AA97AE20_9STRE</name>
<proteinExistence type="predicted"/>
<organism evidence="2">
    <name type="scientific">Streptococcus iners</name>
    <dbReference type="NCBI Taxonomy" id="3028084"/>
    <lineage>
        <taxon>Bacteria</taxon>
        <taxon>Bacillati</taxon>
        <taxon>Bacillota</taxon>
        <taxon>Bacilli</taxon>
        <taxon>Lactobacillales</taxon>
        <taxon>Streptococcaceae</taxon>
        <taxon>Streptococcus</taxon>
    </lineage>
</organism>
<reference evidence="2" key="1">
    <citation type="submission" date="2023-02" db="EMBL/GenBank/DDBJ databases">
        <title>Streptococcus sp. Genome Sequencing and Assembly.</title>
        <authorList>
            <person name="Shore S.M."/>
            <person name="Nicholson T.L."/>
        </authorList>
    </citation>
    <scope>NUCLEOTIDE SEQUENCE</scope>
    <source>
        <strain evidence="2">29887</strain>
    </source>
</reference>
<dbReference type="RefSeq" id="WP_316716741.1">
    <property type="nucleotide sequence ID" value="NZ_CP118735.1"/>
</dbReference>
<dbReference type="AlphaFoldDB" id="A0AA97AE20"/>
<evidence type="ECO:0000313" key="2">
    <source>
        <dbReference type="EMBL" id="WNY50901.1"/>
    </source>
</evidence>
<gene>
    <name evidence="2" type="ORF">PW252_10055</name>
</gene>
<accession>A0AA97AE20</accession>
<dbReference type="GO" id="GO:0003676">
    <property type="term" value="F:nucleic acid binding"/>
    <property type="evidence" value="ECO:0007669"/>
    <property type="project" value="InterPro"/>
</dbReference>
<dbReference type="GO" id="GO:0016787">
    <property type="term" value="F:hydrolase activity"/>
    <property type="evidence" value="ECO:0007669"/>
    <property type="project" value="UniProtKB-KW"/>
</dbReference>
<dbReference type="EMBL" id="CP118735">
    <property type="protein sequence ID" value="WNY50901.1"/>
    <property type="molecule type" value="Genomic_DNA"/>
</dbReference>
<dbReference type="InterPro" id="IPR011335">
    <property type="entry name" value="Restrct_endonuc-II-like"/>
</dbReference>
<sequence>MMKKLLIELYEPFEFDKNVYQAFLTDAEHLLYLSPEKVDSRERTCLSQFIRDELPHIQTVAFRQLDFVDLERELDKLVEGYDEVVVDTFGGDSLLAVALYRYAIQRGMAVIAMDVDKNVIYQWLSSGIDKTKCQVPSLTISQLIALHGGKILRYHQNPVAKHYFSAVKELASYALRTPRKWLDAIQFFSMADTVDLNADTAKVFTWSGRTYRYPQNLIPLLRAAGMLHVEMEDKKRVRYLYPNPEAQLLCRTKGYILELYLYILAEESGLFDECYLGVEIDWNGIFPEVANVQNEIDLILRKGRRTVFVSCKMTDLTAEAVNELDLYAEHFMGDDCLKVMVCTGKISPTIYQRCQEYGVLVIGLAEVENFVVQLKRHLRAG</sequence>
<keyword evidence="1" id="KW-0378">Hydrolase</keyword>
<evidence type="ECO:0008006" key="3">
    <source>
        <dbReference type="Google" id="ProtNLM"/>
    </source>
</evidence>
<dbReference type="Gene3D" id="3.40.1350.10">
    <property type="match status" value="1"/>
</dbReference>
<dbReference type="KEGG" id="sins:PW252_10055"/>